<dbReference type="EMBL" id="QZCH01000021">
    <property type="protein sequence ID" value="RJG42111.1"/>
    <property type="molecule type" value="Genomic_DNA"/>
</dbReference>
<dbReference type="InterPro" id="IPR025943">
    <property type="entry name" value="Sigma_54_int_dom_ATP-bd_2"/>
</dbReference>
<dbReference type="SUPFAM" id="SSF55781">
    <property type="entry name" value="GAF domain-like"/>
    <property type="match status" value="1"/>
</dbReference>
<dbReference type="Proteomes" id="UP000283255">
    <property type="component" value="Unassembled WGS sequence"/>
</dbReference>
<dbReference type="Gene3D" id="3.30.450.40">
    <property type="match status" value="1"/>
</dbReference>
<evidence type="ECO:0000256" key="5">
    <source>
        <dbReference type="ARBA" id="ARBA00023163"/>
    </source>
</evidence>
<dbReference type="GO" id="GO:0003677">
    <property type="term" value="F:DNA binding"/>
    <property type="evidence" value="ECO:0007669"/>
    <property type="project" value="UniProtKB-KW"/>
</dbReference>
<feature type="domain" description="Sigma-54 factor interaction" evidence="6">
    <location>
        <begin position="194"/>
        <end position="423"/>
    </location>
</feature>
<dbReference type="GO" id="GO:0006355">
    <property type="term" value="P:regulation of DNA-templated transcription"/>
    <property type="evidence" value="ECO:0007669"/>
    <property type="project" value="InterPro"/>
</dbReference>
<sequence length="525" mass="57171">MQLMTSNTLFDIAINMAQGLSNSDRFARLLDAIRKSIQCDAVALLALRGNQLEPLAIQGLSAETLGRRFVINEHPRLRTLCQSRAPVIFPEACDLPDPYDGLLLDREGNLPVHACMGMPLYFSGELLGVLTLDSMQATAFDALAVKQLEMLSAIAASTLKLALTIQQLEHQAQHSQQLVTELSEEAWLRDGGEIVGNSQSMAKLKTDVAVVAPSHFNILIYGETGVGKELVARSLHHQSQRSQQPLVYVNCAALPEQLIESELFGHVKGAFTGADAARAGKFSLANGGSLFLDEIGELPLAAQSKLLRVLQNNEIQPVGQDKIEYVDVRVLAATNRDLKQEVEQGNFRADLYHRLSVYPINVPPLRDRSGDVEVLAGFFLERAKRQLGAQQLRLATPACQQLNHYHWPGNVRELEHVINRGALKALARQGHDDIVTISAADCGPLNAVSASPIEDAPGSAVKASATSASVGLKVATETFQRTLIADTLRQHDYNWSAAARALSTDRANLTRLAKRLGLNITKLLS</sequence>
<gene>
    <name evidence="7" type="primary">norR</name>
    <name evidence="7" type="ORF">D1Z90_15105</name>
</gene>
<keyword evidence="5" id="KW-0804">Transcription</keyword>
<dbReference type="CDD" id="cd00009">
    <property type="entry name" value="AAA"/>
    <property type="match status" value="1"/>
</dbReference>
<dbReference type="SMART" id="SM00065">
    <property type="entry name" value="GAF"/>
    <property type="match status" value="1"/>
</dbReference>
<name>A0A418YC73_9GAMM</name>
<dbReference type="InterPro" id="IPR025944">
    <property type="entry name" value="Sigma_54_int_dom_CS"/>
</dbReference>
<dbReference type="OrthoDB" id="9804019at2"/>
<keyword evidence="2" id="KW-0067">ATP-binding</keyword>
<dbReference type="Pfam" id="PF25601">
    <property type="entry name" value="AAA_lid_14"/>
    <property type="match status" value="1"/>
</dbReference>
<dbReference type="SUPFAM" id="SSF52540">
    <property type="entry name" value="P-loop containing nucleoside triphosphate hydrolases"/>
    <property type="match status" value="1"/>
</dbReference>
<evidence type="ECO:0000256" key="3">
    <source>
        <dbReference type="ARBA" id="ARBA00023015"/>
    </source>
</evidence>
<keyword evidence="8" id="KW-1185">Reference proteome</keyword>
<dbReference type="PANTHER" id="PTHR32071:SF35">
    <property type="entry name" value="ANAEROBIC NITRIC OXIDE REDUCTASE TRANSCRIPTION REGULATOR NORR"/>
    <property type="match status" value="1"/>
</dbReference>
<keyword evidence="4" id="KW-0238">DNA-binding</keyword>
<dbReference type="Gene3D" id="1.10.8.60">
    <property type="match status" value="1"/>
</dbReference>
<reference evidence="7 8" key="2">
    <citation type="submission" date="2019-01" db="EMBL/GenBank/DDBJ databases">
        <title>Motilimonas pumilus sp. nov., isolated from the gut of sea cucumber (Apostichopus japonicus).</title>
        <authorList>
            <person name="Wang F.-Q."/>
            <person name="Ren L.-H."/>
            <person name="Lin Y.-W."/>
            <person name="Sun G.-H."/>
            <person name="Du Z.-J."/>
            <person name="Zhao J.-X."/>
            <person name="Liu X.-J."/>
            <person name="Liu L.-J."/>
        </authorList>
    </citation>
    <scope>NUCLEOTIDE SEQUENCE [LARGE SCALE GENOMIC DNA]</scope>
    <source>
        <strain evidence="7 8">PLHSC7-2</strain>
    </source>
</reference>
<evidence type="ECO:0000256" key="2">
    <source>
        <dbReference type="ARBA" id="ARBA00022840"/>
    </source>
</evidence>
<dbReference type="RefSeq" id="WP_119911619.1">
    <property type="nucleotide sequence ID" value="NZ_QZCH01000021.1"/>
</dbReference>
<dbReference type="InterPro" id="IPR002078">
    <property type="entry name" value="Sigma_54_int"/>
</dbReference>
<dbReference type="PANTHER" id="PTHR32071">
    <property type="entry name" value="TRANSCRIPTIONAL REGULATORY PROTEIN"/>
    <property type="match status" value="1"/>
</dbReference>
<dbReference type="InterPro" id="IPR003593">
    <property type="entry name" value="AAA+_ATPase"/>
</dbReference>
<dbReference type="AlphaFoldDB" id="A0A418YC73"/>
<protein>
    <submittedName>
        <fullName evidence="7">Nitric oxide reductase transcriptional regulator NorR</fullName>
    </submittedName>
</protein>
<evidence type="ECO:0000259" key="6">
    <source>
        <dbReference type="PROSITE" id="PS50045"/>
    </source>
</evidence>
<dbReference type="Gene3D" id="3.40.50.300">
    <property type="entry name" value="P-loop containing nucleotide triphosphate hydrolases"/>
    <property type="match status" value="1"/>
</dbReference>
<dbReference type="PROSITE" id="PS00676">
    <property type="entry name" value="SIGMA54_INTERACT_2"/>
    <property type="match status" value="1"/>
</dbReference>
<dbReference type="PROSITE" id="PS50045">
    <property type="entry name" value="SIGMA54_INTERACT_4"/>
    <property type="match status" value="1"/>
</dbReference>
<comment type="caution">
    <text evidence="7">The sequence shown here is derived from an EMBL/GenBank/DDBJ whole genome shotgun (WGS) entry which is preliminary data.</text>
</comment>
<evidence type="ECO:0000256" key="1">
    <source>
        <dbReference type="ARBA" id="ARBA00022741"/>
    </source>
</evidence>
<dbReference type="InterPro" id="IPR003018">
    <property type="entry name" value="GAF"/>
</dbReference>
<keyword evidence="1" id="KW-0547">Nucleotide-binding</keyword>
<dbReference type="InterPro" id="IPR025662">
    <property type="entry name" value="Sigma_54_int_dom_ATP-bd_1"/>
</dbReference>
<evidence type="ECO:0000313" key="7">
    <source>
        <dbReference type="EMBL" id="RJG42111.1"/>
    </source>
</evidence>
<dbReference type="Pfam" id="PF01590">
    <property type="entry name" value="GAF"/>
    <property type="match status" value="1"/>
</dbReference>
<dbReference type="InterPro" id="IPR009057">
    <property type="entry name" value="Homeodomain-like_sf"/>
</dbReference>
<dbReference type="FunFam" id="3.40.50.300:FF:000006">
    <property type="entry name" value="DNA-binding transcriptional regulator NtrC"/>
    <property type="match status" value="1"/>
</dbReference>
<evidence type="ECO:0000256" key="4">
    <source>
        <dbReference type="ARBA" id="ARBA00023125"/>
    </source>
</evidence>
<dbReference type="Pfam" id="PF00158">
    <property type="entry name" value="Sigma54_activat"/>
    <property type="match status" value="1"/>
</dbReference>
<dbReference type="InterPro" id="IPR027417">
    <property type="entry name" value="P-loop_NTPase"/>
</dbReference>
<accession>A0A418YC73</accession>
<dbReference type="NCBIfam" id="NF003451">
    <property type="entry name" value="PRK05022.1"/>
    <property type="match status" value="1"/>
</dbReference>
<evidence type="ECO:0000313" key="8">
    <source>
        <dbReference type="Proteomes" id="UP000283255"/>
    </source>
</evidence>
<dbReference type="SMART" id="SM00382">
    <property type="entry name" value="AAA"/>
    <property type="match status" value="1"/>
</dbReference>
<dbReference type="GO" id="GO:0005524">
    <property type="term" value="F:ATP binding"/>
    <property type="evidence" value="ECO:0007669"/>
    <property type="project" value="UniProtKB-KW"/>
</dbReference>
<keyword evidence="3" id="KW-0805">Transcription regulation</keyword>
<proteinExistence type="predicted"/>
<organism evidence="7 8">
    <name type="scientific">Motilimonas pumila</name>
    <dbReference type="NCBI Taxonomy" id="2303987"/>
    <lineage>
        <taxon>Bacteria</taxon>
        <taxon>Pseudomonadati</taxon>
        <taxon>Pseudomonadota</taxon>
        <taxon>Gammaproteobacteria</taxon>
        <taxon>Alteromonadales</taxon>
        <taxon>Alteromonadales genera incertae sedis</taxon>
        <taxon>Motilimonas</taxon>
    </lineage>
</organism>
<dbReference type="InterPro" id="IPR029016">
    <property type="entry name" value="GAF-like_dom_sf"/>
</dbReference>
<reference evidence="7 8" key="1">
    <citation type="submission" date="2018-09" db="EMBL/GenBank/DDBJ databases">
        <authorList>
            <person name="Wang F."/>
        </authorList>
    </citation>
    <scope>NUCLEOTIDE SEQUENCE [LARGE SCALE GENOMIC DNA]</scope>
    <source>
        <strain evidence="7 8">PLHSC7-2</strain>
    </source>
</reference>
<dbReference type="Gene3D" id="1.10.10.60">
    <property type="entry name" value="Homeodomain-like"/>
    <property type="match status" value="1"/>
</dbReference>
<dbReference type="SUPFAM" id="SSF46689">
    <property type="entry name" value="Homeodomain-like"/>
    <property type="match status" value="1"/>
</dbReference>
<dbReference type="PROSITE" id="PS00675">
    <property type="entry name" value="SIGMA54_INTERACT_1"/>
    <property type="match status" value="1"/>
</dbReference>
<dbReference type="InterPro" id="IPR058031">
    <property type="entry name" value="AAA_lid_NorR"/>
</dbReference>
<dbReference type="PROSITE" id="PS00688">
    <property type="entry name" value="SIGMA54_INTERACT_3"/>
    <property type="match status" value="1"/>
</dbReference>